<protein>
    <recommendedName>
        <fullName evidence="4">Cadherin domain-containing protein</fullName>
    </recommendedName>
</protein>
<name>A0A380S6N7_FIBSU</name>
<evidence type="ECO:0000256" key="1">
    <source>
        <dbReference type="SAM" id="SignalP"/>
    </source>
</evidence>
<dbReference type="EMBL" id="UHJL01000003">
    <property type="protein sequence ID" value="SUQ24663.1"/>
    <property type="molecule type" value="Genomic_DNA"/>
</dbReference>
<dbReference type="Pfam" id="PF17963">
    <property type="entry name" value="Big_9"/>
    <property type="match status" value="2"/>
</dbReference>
<organism evidence="2 3">
    <name type="scientific">Fibrobacter succinogenes</name>
    <name type="common">Bacteroides succinogenes</name>
    <dbReference type="NCBI Taxonomy" id="833"/>
    <lineage>
        <taxon>Bacteria</taxon>
        <taxon>Pseudomonadati</taxon>
        <taxon>Fibrobacterota</taxon>
        <taxon>Fibrobacteria</taxon>
        <taxon>Fibrobacterales</taxon>
        <taxon>Fibrobacteraceae</taxon>
        <taxon>Fibrobacter</taxon>
    </lineage>
</organism>
<dbReference type="Gene3D" id="2.60.40.3440">
    <property type="match status" value="1"/>
</dbReference>
<keyword evidence="1" id="KW-0732">Signal</keyword>
<feature type="signal peptide" evidence="1">
    <location>
        <begin position="1"/>
        <end position="20"/>
    </location>
</feature>
<dbReference type="Proteomes" id="UP000255423">
    <property type="component" value="Unassembled WGS sequence"/>
</dbReference>
<proteinExistence type="predicted"/>
<gene>
    <name evidence="2" type="ORF">SAMN05661053_2075</name>
</gene>
<reference evidence="2 3" key="1">
    <citation type="submission" date="2017-08" db="EMBL/GenBank/DDBJ databases">
        <authorList>
            <person name="de Groot N.N."/>
        </authorList>
    </citation>
    <scope>NUCLEOTIDE SEQUENCE [LARGE SCALE GENOMIC DNA]</scope>
    <source>
        <strain evidence="2 3">HM2</strain>
    </source>
</reference>
<dbReference type="AlphaFoldDB" id="A0A380S6N7"/>
<sequence length="1026" mass="111449">MKSLSLSLVMALAGTTMGFAGSTVWSFDKQKGNDMQPAYWFSYAQPEPNTKGTLSDTDDGYKQFSVELDLNSDQYSVAGFGFAWKQTNKQDVDVDLSSHSGLCITYKADRQFRLDLKQSTITDYNYYGTDLPAASTFTSRYIDFQNFAQEAGWGETASLDLTKQLAIQMSYKAGHANSFETSDATRHKNVITISAISLGECGSVIEEPSLAVLEPYNKAQTVTIKETDSLKIPLSAVFAAGENDEITIATSMPANILTKVKPTDAPTLKDTLVFVSRNIESDTALTLNVFALSSEGTSVKAQFNVIITADAEGPGPDPVCPGDPECPDDPPAENHPTVVLDPYNVEVTYLDTILEADTLKIALADLFADEDNDKLTFVVDMSAKLMKVLTAIDKVTLKDTLKIVPSGVKKDTTFILTVYATDGNSDLVHVNFGVTIKDSNTPPVAADTEFKMQEGGDLIVPIVRGLATLGTDLDGDDFLVVPIDSTKHGKLTEFSQLGSFVYTPEKDFRGDDTLTYVLVETANHEMISNKGTVVIHVLPINAKPTVTIADSTFLKDTLALDMDFDEDTVKQIKIPAKSLVFSDREVTEGTQELTYNVKGTKIIPAVDSVNASYYYISLKPVTSATGLATIFFYASDGSDSVGVNLYVKLISPKDVAQAVKDEYTTFNDSTLTVDAKKGVLANDTYPEGVTKGMEAELAQKPAHGTLTLSKDGSFTYKPEEGFEGIDYFGYYAVVNGTKSKPAIVTIVIDKRNLLPTVVVKPETLDTTVTEDFPSTRALKYTKAVVASWFKDPEGDSLTYSAKSKDGKLKVEITDKGILEVNSVPDSCGKAYVVVTATDKKSGSKSFEFLVNITPVNDKPVLLHADTVYVGLSDWKVKWNLDTLVFDVDGDELTFTPNETSALTKYMTISVKGSELSVNAAEGVKFKEGSKYALGVKVTDPSKSGVVIPLYIVVGERLGLKPQIAKVKNTWQNAVMAKRGTAKIMDMNGRVVWNAKLPVNPAEVLGASAQVQGRKILRVNNQTWTIK</sequence>
<evidence type="ECO:0008006" key="4">
    <source>
        <dbReference type="Google" id="ProtNLM"/>
    </source>
</evidence>
<dbReference type="NCBIfam" id="NF012211">
    <property type="entry name" value="tand_rpt_95"/>
    <property type="match status" value="2"/>
</dbReference>
<dbReference type="RefSeq" id="WP_109573096.1">
    <property type="nucleotide sequence ID" value="NZ_UHJL01000003.1"/>
</dbReference>
<feature type="chain" id="PRO_5017062246" description="Cadherin domain-containing protein" evidence="1">
    <location>
        <begin position="21"/>
        <end position="1026"/>
    </location>
</feature>
<evidence type="ECO:0000313" key="3">
    <source>
        <dbReference type="Proteomes" id="UP000255423"/>
    </source>
</evidence>
<evidence type="ECO:0000313" key="2">
    <source>
        <dbReference type="EMBL" id="SUQ24663.1"/>
    </source>
</evidence>
<accession>A0A380S6N7</accession>